<name>A0AAV4M788_CAEEX</name>
<sequence>MSVGHIQKKNDAKVNKNPPACWRGNCFSNKDENRPKLEGSQKWTTFEINSHLNYRLYFQPMNGIFYISPQHNFGGGRFASFLAIMTALNAAALSTRKMFNGTWTHLN</sequence>
<gene>
    <name evidence="1" type="ORF">CEXT_325741</name>
</gene>
<keyword evidence="2" id="KW-1185">Reference proteome</keyword>
<dbReference type="AlphaFoldDB" id="A0AAV4M788"/>
<protein>
    <submittedName>
        <fullName evidence="1">Uncharacterized protein</fullName>
    </submittedName>
</protein>
<evidence type="ECO:0000313" key="2">
    <source>
        <dbReference type="Proteomes" id="UP001054945"/>
    </source>
</evidence>
<comment type="caution">
    <text evidence="1">The sequence shown here is derived from an EMBL/GenBank/DDBJ whole genome shotgun (WGS) entry which is preliminary data.</text>
</comment>
<reference evidence="1 2" key="1">
    <citation type="submission" date="2021-06" db="EMBL/GenBank/DDBJ databases">
        <title>Caerostris extrusa draft genome.</title>
        <authorList>
            <person name="Kono N."/>
            <person name="Arakawa K."/>
        </authorList>
    </citation>
    <scope>NUCLEOTIDE SEQUENCE [LARGE SCALE GENOMIC DNA]</scope>
</reference>
<evidence type="ECO:0000313" key="1">
    <source>
        <dbReference type="EMBL" id="GIX68296.1"/>
    </source>
</evidence>
<dbReference type="EMBL" id="BPLR01001949">
    <property type="protein sequence ID" value="GIX68296.1"/>
    <property type="molecule type" value="Genomic_DNA"/>
</dbReference>
<dbReference type="Proteomes" id="UP001054945">
    <property type="component" value="Unassembled WGS sequence"/>
</dbReference>
<proteinExistence type="predicted"/>
<organism evidence="1 2">
    <name type="scientific">Caerostris extrusa</name>
    <name type="common">Bark spider</name>
    <name type="synonym">Caerostris bankana</name>
    <dbReference type="NCBI Taxonomy" id="172846"/>
    <lineage>
        <taxon>Eukaryota</taxon>
        <taxon>Metazoa</taxon>
        <taxon>Ecdysozoa</taxon>
        <taxon>Arthropoda</taxon>
        <taxon>Chelicerata</taxon>
        <taxon>Arachnida</taxon>
        <taxon>Araneae</taxon>
        <taxon>Araneomorphae</taxon>
        <taxon>Entelegynae</taxon>
        <taxon>Araneoidea</taxon>
        <taxon>Araneidae</taxon>
        <taxon>Caerostris</taxon>
    </lineage>
</organism>
<accession>A0AAV4M788</accession>